<gene>
    <name evidence="2" type="ORF">EVG20_g416</name>
</gene>
<feature type="region of interest" description="Disordered" evidence="1">
    <location>
        <begin position="318"/>
        <end position="354"/>
    </location>
</feature>
<dbReference type="AlphaFoldDB" id="A0A4Y9ZDE0"/>
<evidence type="ECO:0000313" key="3">
    <source>
        <dbReference type="Proteomes" id="UP000298327"/>
    </source>
</evidence>
<protein>
    <submittedName>
        <fullName evidence="2">Uncharacterized protein</fullName>
    </submittedName>
</protein>
<organism evidence="2 3">
    <name type="scientific">Dentipellis fragilis</name>
    <dbReference type="NCBI Taxonomy" id="205917"/>
    <lineage>
        <taxon>Eukaryota</taxon>
        <taxon>Fungi</taxon>
        <taxon>Dikarya</taxon>
        <taxon>Basidiomycota</taxon>
        <taxon>Agaricomycotina</taxon>
        <taxon>Agaricomycetes</taxon>
        <taxon>Russulales</taxon>
        <taxon>Hericiaceae</taxon>
        <taxon>Dentipellis</taxon>
    </lineage>
</organism>
<name>A0A4Y9ZDE0_9AGAM</name>
<comment type="caution">
    <text evidence="2">The sequence shown here is derived from an EMBL/GenBank/DDBJ whole genome shotgun (WGS) entry which is preliminary data.</text>
</comment>
<accession>A0A4Y9ZDE0</accession>
<evidence type="ECO:0000256" key="1">
    <source>
        <dbReference type="SAM" id="MobiDB-lite"/>
    </source>
</evidence>
<proteinExistence type="predicted"/>
<evidence type="ECO:0000313" key="2">
    <source>
        <dbReference type="EMBL" id="TFY72592.1"/>
    </source>
</evidence>
<dbReference type="OrthoDB" id="2100128at2759"/>
<dbReference type="PANTHER" id="PTHR39398">
    <property type="entry name" value="YALI0F14311P"/>
    <property type="match status" value="1"/>
</dbReference>
<feature type="compositionally biased region" description="Polar residues" evidence="1">
    <location>
        <begin position="1"/>
        <end position="13"/>
    </location>
</feature>
<feature type="region of interest" description="Disordered" evidence="1">
    <location>
        <begin position="1"/>
        <end position="35"/>
    </location>
</feature>
<dbReference type="STRING" id="205917.A0A4Y9ZDE0"/>
<keyword evidence="3" id="KW-1185">Reference proteome</keyword>
<dbReference type="PANTHER" id="PTHR39398:SF1">
    <property type="entry name" value="CSN8_PSMD8_EIF3K DOMAIN-CONTAINING PROTEIN"/>
    <property type="match status" value="1"/>
</dbReference>
<dbReference type="EMBL" id="SEOQ01000010">
    <property type="protein sequence ID" value="TFY72592.1"/>
    <property type="molecule type" value="Genomic_DNA"/>
</dbReference>
<dbReference type="Proteomes" id="UP000298327">
    <property type="component" value="Unassembled WGS sequence"/>
</dbReference>
<reference evidence="2 3" key="1">
    <citation type="submission" date="2019-02" db="EMBL/GenBank/DDBJ databases">
        <title>Genome sequencing of the rare red list fungi Dentipellis fragilis.</title>
        <authorList>
            <person name="Buettner E."/>
            <person name="Kellner H."/>
        </authorList>
    </citation>
    <scope>NUCLEOTIDE SEQUENCE [LARGE SCALE GENOMIC DNA]</scope>
    <source>
        <strain evidence="2 3">DSM 105465</strain>
    </source>
</reference>
<sequence length="354" mass="39545">MQNRKSSTSTQNIRGRGKRGNTGSRLRPPNDSVDRLATDFGNILSVSRSSGLDRGGDALKSFETQEAYRKFIQEKILEYWKQYQSGEHLSEADMKQKTEVEGNIMILFRKLREGIASTERKDSFSLEVYETSLYLSVIFSLPGQTNAITSHLIPSFSVYTPADFLSDACVLVSLVDALVVSHPSQQLYLDRLKSVPIPHLLHGHANSWVEAVTRCLRRQEYRGLDGLTRSSAVDILVSSLSAAPRHSQDSGSSSVPVDAFVPMQQNLVRLAINTLIDRLREKARIVAWRIFRSAYREFKLPVLDTRAWLATGLLLGSDKSGDDSVDSWLSQAASSGEVERKVGAEGQWAIKKRR</sequence>